<dbReference type="GO" id="GO:0007268">
    <property type="term" value="P:chemical synaptic transmission"/>
    <property type="evidence" value="ECO:0007669"/>
    <property type="project" value="InterPro"/>
</dbReference>
<dbReference type="NCBIfam" id="TIGR00815">
    <property type="entry name" value="sulP"/>
    <property type="match status" value="1"/>
</dbReference>
<keyword evidence="10 24" id="KW-1133">Transmembrane helix</keyword>
<reference evidence="27" key="3">
    <citation type="submission" date="2025-09" db="UniProtKB">
        <authorList>
            <consortium name="Ensembl"/>
        </authorList>
    </citation>
    <scope>IDENTIFICATION</scope>
</reference>
<evidence type="ECO:0000256" key="5">
    <source>
        <dbReference type="ARBA" id="ARBA00017873"/>
    </source>
</evidence>
<reference evidence="28" key="1">
    <citation type="submission" date="2012-01" db="EMBL/GenBank/DDBJ databases">
        <title>The Genome Sequence of Oreochromis niloticus (Nile Tilapia).</title>
        <authorList>
            <consortium name="Broad Institute Genome Assembly Team"/>
            <consortium name="Broad Institute Sequencing Platform"/>
            <person name="Di Palma F."/>
            <person name="Johnson J."/>
            <person name="Lander E.S."/>
            <person name="Lindblad-Toh K."/>
        </authorList>
    </citation>
    <scope>NUCLEOTIDE SEQUENCE [LARGE SCALE GENOMIC DNA]</scope>
</reference>
<evidence type="ECO:0000256" key="2">
    <source>
        <dbReference type="ARBA" id="ARBA00004424"/>
    </source>
</evidence>
<dbReference type="Proteomes" id="UP000005207">
    <property type="component" value="Linkage group LG7"/>
</dbReference>
<dbReference type="Gene3D" id="3.30.750.24">
    <property type="entry name" value="STAS domain"/>
    <property type="match status" value="1"/>
</dbReference>
<dbReference type="SUPFAM" id="SSF81321">
    <property type="entry name" value="Family A G protein-coupled receptor-like"/>
    <property type="match status" value="1"/>
</dbReference>
<dbReference type="OMA" id="WNENQDL"/>
<comment type="catalytic activity">
    <reaction evidence="16">
        <text>oxalate(in) + sulfate(out) = oxalate(out) + sulfate(in)</text>
        <dbReference type="Rhea" id="RHEA:72275"/>
        <dbReference type="ChEBI" id="CHEBI:16189"/>
        <dbReference type="ChEBI" id="CHEBI:30623"/>
    </reaction>
</comment>
<dbReference type="Gene3D" id="1.20.1070.10">
    <property type="entry name" value="Rhodopsin 7-helix transmembrane proteins"/>
    <property type="match status" value="1"/>
</dbReference>
<dbReference type="PROSITE" id="PS50262">
    <property type="entry name" value="G_PROTEIN_RECEP_F1_2"/>
    <property type="match status" value="1"/>
</dbReference>
<dbReference type="GO" id="GO:0004993">
    <property type="term" value="F:G protein-coupled serotonin receptor activity"/>
    <property type="evidence" value="ECO:0007669"/>
    <property type="project" value="InterPro"/>
</dbReference>
<evidence type="ECO:0000256" key="18">
    <source>
        <dbReference type="ARBA" id="ARBA00046802"/>
    </source>
</evidence>
<dbReference type="InterPro" id="IPR036513">
    <property type="entry name" value="STAS_dom_sf"/>
</dbReference>
<comment type="catalytic activity">
    <reaction evidence="21">
        <text>nitrate(in) + chloride(out) = nitrate(out) + chloride(in)</text>
        <dbReference type="Rhea" id="RHEA:75339"/>
        <dbReference type="ChEBI" id="CHEBI:17632"/>
        <dbReference type="ChEBI" id="CHEBI:17996"/>
    </reaction>
</comment>
<evidence type="ECO:0000256" key="19">
    <source>
        <dbReference type="ARBA" id="ARBA00050413"/>
    </source>
</evidence>
<feature type="transmembrane region" description="Helical" evidence="24">
    <location>
        <begin position="620"/>
        <end position="639"/>
    </location>
</feature>
<evidence type="ECO:0000313" key="27">
    <source>
        <dbReference type="Ensembl" id="ENSONIP00000059010.1"/>
    </source>
</evidence>
<dbReference type="InterPro" id="IPR001902">
    <property type="entry name" value="SLC26A/SulP_fam"/>
</dbReference>
<keyword evidence="8" id="KW-0597">Phosphoprotein</keyword>
<dbReference type="PRINTS" id="PR01059">
    <property type="entry name" value="5HT4RECEPTR"/>
</dbReference>
<dbReference type="AlphaFoldDB" id="A0A669DJE4"/>
<comment type="catalytic activity">
    <reaction evidence="19">
        <text>sulfate(out) + 2 chloride(in) = sulfate(in) + 2 chloride(out)</text>
        <dbReference type="Rhea" id="RHEA:75091"/>
        <dbReference type="ChEBI" id="CHEBI:16189"/>
        <dbReference type="ChEBI" id="CHEBI:17996"/>
    </reaction>
</comment>
<evidence type="ECO:0000256" key="21">
    <source>
        <dbReference type="ARBA" id="ARBA00051523"/>
    </source>
</evidence>
<evidence type="ECO:0000256" key="22">
    <source>
        <dbReference type="ARBA" id="ARBA00051868"/>
    </source>
</evidence>
<dbReference type="Pfam" id="PF01740">
    <property type="entry name" value="STAS"/>
    <property type="match status" value="1"/>
</dbReference>
<keyword evidence="23" id="KW-0675">Receptor</keyword>
<evidence type="ECO:0000256" key="15">
    <source>
        <dbReference type="ARBA" id="ARBA00036469"/>
    </source>
</evidence>
<evidence type="ECO:0000256" key="24">
    <source>
        <dbReference type="SAM" id="Phobius"/>
    </source>
</evidence>
<feature type="transmembrane region" description="Helical" evidence="24">
    <location>
        <begin position="305"/>
        <end position="326"/>
    </location>
</feature>
<dbReference type="GO" id="GO:0016324">
    <property type="term" value="C:apical plasma membrane"/>
    <property type="evidence" value="ECO:0007669"/>
    <property type="project" value="UniProtKB-SubCell"/>
</dbReference>
<dbReference type="SUPFAM" id="SSF52091">
    <property type="entry name" value="SpoIIaa-like"/>
    <property type="match status" value="1"/>
</dbReference>
<dbReference type="PRINTS" id="PR00237">
    <property type="entry name" value="GPCRRHODOPSN"/>
</dbReference>
<dbReference type="InterPro" id="IPR011547">
    <property type="entry name" value="SLC26A/SulP_dom"/>
</dbReference>
<evidence type="ECO:0000313" key="28">
    <source>
        <dbReference type="Proteomes" id="UP000005207"/>
    </source>
</evidence>
<sequence length="1147" mass="126939">MATASPQHLLDDIKNSEEQQPDQQEQQEFLSSLETIALTIFLSLIIIMTVFGNLLVMVALCKDRHLRKKKTNYFIVSLAFADLLVALVVMPFAAIELTTGQWRYGEIFCLVRTSLDVLLTTASILHLCCIALDRYYAICCQPLVYRHKMTPMRVAVMLSGCWLIPTFISFLPIMQSWNAIGIEDIIEERRALAGGSNDTSCVFLVNRPYALICSAVAFYVPLGLMVLAYQRIYVTAMTHVRQIETLQRAGSAPVTGTIPVITVRTSTSSDPLEHYRLRTPTGSSSSEQAPIGHSRMRIETKAAKTLAVIMGCFCLCWAPFFITNIVDPFIHYSVPWQLWTAWLWLGYINSGLNPFLYAFLNRAFRRAFLVILCCGDERYARQGSCSYGPTHRVCSAASVNGTSMALRSTADHFILHPSLFLTLCSLLFLSETMEEAANTTETPPAVPVLLERQVRQRKPAVSVLKSKLKQAVTCSVPRIRSTLSGFFPVMRWLPKYNIKEYVWGDVMSGMIVGIILVPQAIAYCLLAGVEPIYGLYTSFYANIIYFLMGTSRHVSVGIFSLMSLMIGQVVDREVFLAGFDLNEDSAVSNIDVLNDTLGINLTVTKVHTVELMGMQCGKECYAISIAVAVTFLAGVYQVLMAVFRLGFVSVYLSAPMLDGFATGASFTILTVQAKYLLGLKIPRHQGYGTVVVTWVNIFSNIHKTNLCDLITSAICISILVAAKEIQERYKDRLKMPLPTELVVVAGATLASHFGELNSRYGSSVSGHIPTGFMPPQLPGFSLMSRVVLDAIPLAVISFAFTVSLSEMFAKKHGYTVRPNQEMLAIGFCNIIPSFFHSFTTSAALAKTMVKDSTGCKTQVSSLISALVVLLVLLFFAPFFQALQKCVLACIIIVSLRGALRKFRDVPAKWRASRNDAIVWLVAMSATALISVELGLLVGIIFSMICFIFRTQNPKVSLLGRVDDTDFYEDLEEYKNLVPPSRVQIFRFQAPLYYANKESFLKSLYKAVGVEPFLELTKRKKAEKKAKDASVKQAKANGEKNNGDVVVRLVQRELEFHTIVLDCSAIPFIDSAGLAAFLELVKEYKGIGVSVLLACCNTSLIDTLQKGKFFGKNDEDMGSLLFHTVHAAVVHANRAAAATDSRSDDSEV</sequence>
<comment type="catalytic activity">
    <reaction evidence="22">
        <text>oxalate(out) + 2 chloride(in) = oxalate(in) + 2 chloride(out)</text>
        <dbReference type="Rhea" id="RHEA:75095"/>
        <dbReference type="ChEBI" id="CHEBI:17996"/>
        <dbReference type="ChEBI" id="CHEBI:30623"/>
    </reaction>
</comment>
<feature type="transmembrane region" description="Helical" evidence="24">
    <location>
        <begin position="36"/>
        <end position="61"/>
    </location>
</feature>
<feature type="transmembrane region" description="Helical" evidence="24">
    <location>
        <begin position="154"/>
        <end position="174"/>
    </location>
</feature>
<feature type="domain" description="STAS" evidence="26">
    <location>
        <begin position="972"/>
        <end position="1131"/>
    </location>
</feature>
<dbReference type="GO" id="GO:0008271">
    <property type="term" value="F:secondary active sulfate transmembrane transporter activity"/>
    <property type="evidence" value="ECO:0007669"/>
    <property type="project" value="InterPro"/>
</dbReference>
<comment type="catalytic activity">
    <reaction evidence="15">
        <text>bromide(in) + chloride(out) = bromide(out) + chloride(in)</text>
        <dbReference type="Rhea" id="RHEA:75335"/>
        <dbReference type="ChEBI" id="CHEBI:15858"/>
        <dbReference type="ChEBI" id="CHEBI:17996"/>
    </reaction>
</comment>
<comment type="similarity">
    <text evidence="3">Belongs to the SLC26A/SulP transporter (TC 2.A.53) family.</text>
</comment>
<feature type="domain" description="G-protein coupled receptors family 1 profile" evidence="25">
    <location>
        <begin position="52"/>
        <end position="357"/>
    </location>
</feature>
<accession>A0A669DJE4</accession>
<evidence type="ECO:0000256" key="6">
    <source>
        <dbReference type="ARBA" id="ARBA00022448"/>
    </source>
</evidence>
<dbReference type="GO" id="GO:0032098">
    <property type="term" value="P:regulation of appetite"/>
    <property type="evidence" value="ECO:0007669"/>
    <property type="project" value="InterPro"/>
</dbReference>
<evidence type="ECO:0000259" key="26">
    <source>
        <dbReference type="PROSITE" id="PS50801"/>
    </source>
</evidence>
<evidence type="ECO:0000256" key="7">
    <source>
        <dbReference type="ARBA" id="ARBA00022475"/>
    </source>
</evidence>
<evidence type="ECO:0000256" key="8">
    <source>
        <dbReference type="ARBA" id="ARBA00022553"/>
    </source>
</evidence>
<keyword evidence="6" id="KW-0813">Transport</keyword>
<dbReference type="InterPro" id="IPR017452">
    <property type="entry name" value="GPCR_Rhodpsn_7TM"/>
</dbReference>
<evidence type="ECO:0000256" key="20">
    <source>
        <dbReference type="ARBA" id="ARBA00051018"/>
    </source>
</evidence>
<dbReference type="Ensembl" id="ENSONIT00000088209.1">
    <property type="protein sequence ID" value="ENSONIP00000059010.1"/>
    <property type="gene ID" value="ENSONIG00000004047.2"/>
</dbReference>
<dbReference type="Pfam" id="PF00916">
    <property type="entry name" value="Sulfate_transp"/>
    <property type="match status" value="1"/>
</dbReference>
<dbReference type="GO" id="GO:0010008">
    <property type="term" value="C:endosome membrane"/>
    <property type="evidence" value="ECO:0007669"/>
    <property type="project" value="UniProtKB-SubCell"/>
</dbReference>
<keyword evidence="11 24" id="KW-0472">Membrane</keyword>
<dbReference type="PROSITE" id="PS01130">
    <property type="entry name" value="SLC26A"/>
    <property type="match status" value="1"/>
</dbReference>
<keyword evidence="23" id="KW-0297">G-protein coupled receptor</keyword>
<comment type="function">
    <text evidence="17">G-protein coupled receptor for 5-hydroxytryptamine (serotonin), a biogenic hormone that functions as a neurotransmitter, a hormone and a mitogen. Ligand binding causes a conformation change that triggers signaling via guanine nucleotide-binding proteins (G proteins) and modulates the activity of downstream effectors. HTR4 is coupled to G(s) G alpha proteins and mediates activation of adenylate cyclase activity.</text>
</comment>
<feature type="transmembrane region" description="Helical" evidence="24">
    <location>
        <begin position="824"/>
        <end position="845"/>
    </location>
</feature>
<dbReference type="InterPro" id="IPR000276">
    <property type="entry name" value="GPCR_Rhodpsn"/>
</dbReference>
<protein>
    <recommendedName>
        <fullName evidence="4">5-hydroxytryptamine receptor 4</fullName>
    </recommendedName>
    <alternativeName>
        <fullName evidence="14">Serotonin receptor 4</fullName>
    </alternativeName>
    <alternativeName>
        <fullName evidence="13">Solute carrier family 26 member 2</fullName>
    </alternativeName>
    <alternativeName>
        <fullName evidence="5">Sulfate transporter</fullName>
    </alternativeName>
</protein>
<gene>
    <name evidence="27" type="primary">SLC26A1</name>
    <name evidence="27" type="synonym">slc26a1</name>
</gene>
<evidence type="ECO:0000256" key="11">
    <source>
        <dbReference type="ARBA" id="ARBA00023136"/>
    </source>
</evidence>
<dbReference type="InParanoid" id="A0A669DJE4"/>
<dbReference type="SMART" id="SM01381">
    <property type="entry name" value="7TM_GPCR_Srsx"/>
    <property type="match status" value="1"/>
</dbReference>
<dbReference type="InterPro" id="IPR018045">
    <property type="entry name" value="S04_transporter_CS"/>
</dbReference>
<evidence type="ECO:0000256" key="12">
    <source>
        <dbReference type="ARBA" id="ARBA00023180"/>
    </source>
</evidence>
<reference evidence="27" key="2">
    <citation type="submission" date="2025-08" db="UniProtKB">
        <authorList>
            <consortium name="Ensembl"/>
        </authorList>
    </citation>
    <scope>IDENTIFICATION</scope>
</reference>
<comment type="subcellular location">
    <subcellularLocation>
        <location evidence="2">Apical cell membrane</location>
        <topology evidence="2">Multi-pass membrane protein</topology>
    </subcellularLocation>
    <subcellularLocation>
        <location evidence="1">Endosome membrane</location>
        <topology evidence="1">Multi-pass membrane protein</topology>
    </subcellularLocation>
</comment>
<keyword evidence="12" id="KW-0325">Glycoprotein</keyword>
<feature type="transmembrane region" description="Helical" evidence="24">
    <location>
        <begin position="501"/>
        <end position="523"/>
    </location>
</feature>
<feature type="transmembrane region" description="Helical" evidence="24">
    <location>
        <begin position="919"/>
        <end position="944"/>
    </location>
</feature>
<evidence type="ECO:0000256" key="3">
    <source>
        <dbReference type="ARBA" id="ARBA00008692"/>
    </source>
</evidence>
<dbReference type="CDD" id="cd15056">
    <property type="entry name" value="7tmA_5-HT4"/>
    <property type="match status" value="1"/>
</dbReference>
<dbReference type="GeneTree" id="ENSGT01150000286920"/>
<evidence type="ECO:0000259" key="25">
    <source>
        <dbReference type="PROSITE" id="PS50262"/>
    </source>
</evidence>
<dbReference type="InterPro" id="IPR001520">
    <property type="entry name" value="5HT4_rcpt"/>
</dbReference>
<feature type="transmembrane region" description="Helical" evidence="24">
    <location>
        <begin position="115"/>
        <end position="133"/>
    </location>
</feature>
<evidence type="ECO:0000256" key="14">
    <source>
        <dbReference type="ARBA" id="ARBA00031928"/>
    </source>
</evidence>
<dbReference type="FunFam" id="3.30.750.24:FF:000015">
    <property type="entry name" value="Sulfate transporter"/>
    <property type="match status" value="1"/>
</dbReference>
<dbReference type="InterPro" id="IPR002645">
    <property type="entry name" value="STAS_dom"/>
</dbReference>
<dbReference type="Pfam" id="PF00001">
    <property type="entry name" value="7tm_1"/>
    <property type="match status" value="1"/>
</dbReference>
<proteinExistence type="inferred from homology"/>
<evidence type="ECO:0000256" key="16">
    <source>
        <dbReference type="ARBA" id="ARBA00036514"/>
    </source>
</evidence>
<evidence type="ECO:0000256" key="9">
    <source>
        <dbReference type="ARBA" id="ARBA00022692"/>
    </source>
</evidence>
<evidence type="ECO:0000256" key="17">
    <source>
        <dbReference type="ARBA" id="ARBA00046191"/>
    </source>
</evidence>
<dbReference type="PROSITE" id="PS00237">
    <property type="entry name" value="G_PROTEIN_RECEP_F1_1"/>
    <property type="match status" value="1"/>
</dbReference>
<feature type="transmembrane region" description="Helical" evidence="24">
    <location>
        <begin position="209"/>
        <end position="229"/>
    </location>
</feature>
<keyword evidence="23" id="KW-0807">Transducer</keyword>
<name>A0A669DJE4_ORENI</name>
<dbReference type="CDD" id="cd07042">
    <property type="entry name" value="STAS_SulP_like_sulfate_transporter"/>
    <property type="match status" value="1"/>
</dbReference>
<evidence type="ECO:0000256" key="10">
    <source>
        <dbReference type="ARBA" id="ARBA00022989"/>
    </source>
</evidence>
<feature type="transmembrane region" description="Helical" evidence="24">
    <location>
        <begin position="338"/>
        <end position="360"/>
    </location>
</feature>
<feature type="transmembrane region" description="Helical" evidence="24">
    <location>
        <begin position="73"/>
        <end position="95"/>
    </location>
</feature>
<organism evidence="27 28">
    <name type="scientific">Oreochromis niloticus</name>
    <name type="common">Nile tilapia</name>
    <name type="synonym">Tilapia nilotica</name>
    <dbReference type="NCBI Taxonomy" id="8128"/>
    <lineage>
        <taxon>Eukaryota</taxon>
        <taxon>Metazoa</taxon>
        <taxon>Chordata</taxon>
        <taxon>Craniata</taxon>
        <taxon>Vertebrata</taxon>
        <taxon>Euteleostomi</taxon>
        <taxon>Actinopterygii</taxon>
        <taxon>Neopterygii</taxon>
        <taxon>Teleostei</taxon>
        <taxon>Neoteleostei</taxon>
        <taxon>Acanthomorphata</taxon>
        <taxon>Ovalentaria</taxon>
        <taxon>Cichlomorphae</taxon>
        <taxon>Cichliformes</taxon>
        <taxon>Cichlidae</taxon>
        <taxon>African cichlids</taxon>
        <taxon>Pseudocrenilabrinae</taxon>
        <taxon>Oreochromini</taxon>
        <taxon>Oreochromis</taxon>
    </lineage>
</organism>
<dbReference type="GO" id="GO:0045202">
    <property type="term" value="C:synapse"/>
    <property type="evidence" value="ECO:0007669"/>
    <property type="project" value="GOC"/>
</dbReference>
<keyword evidence="28" id="KW-1185">Reference proteome</keyword>
<comment type="catalytic activity">
    <reaction evidence="20">
        <text>iodide(in) + chloride(out) = iodide(out) + chloride(in)</text>
        <dbReference type="Rhea" id="RHEA:72379"/>
        <dbReference type="ChEBI" id="CHEBI:16382"/>
        <dbReference type="ChEBI" id="CHEBI:17996"/>
    </reaction>
</comment>
<evidence type="ECO:0000256" key="4">
    <source>
        <dbReference type="ARBA" id="ARBA00015305"/>
    </source>
</evidence>
<dbReference type="PANTHER" id="PTHR11814">
    <property type="entry name" value="SULFATE TRANSPORTER"/>
    <property type="match status" value="1"/>
</dbReference>
<feature type="transmembrane region" description="Helical" evidence="24">
    <location>
        <begin position="857"/>
        <end position="875"/>
    </location>
</feature>
<evidence type="ECO:0000256" key="1">
    <source>
        <dbReference type="ARBA" id="ARBA00004337"/>
    </source>
</evidence>
<dbReference type="PROSITE" id="PS50801">
    <property type="entry name" value="STAS"/>
    <property type="match status" value="1"/>
</dbReference>
<keyword evidence="9 23" id="KW-0812">Transmembrane</keyword>
<evidence type="ECO:0000256" key="13">
    <source>
        <dbReference type="ARBA" id="ARBA00030135"/>
    </source>
</evidence>
<comment type="similarity">
    <text evidence="23">Belongs to the G-protein coupled receptor 1 family.</text>
</comment>
<feature type="transmembrane region" description="Helical" evidence="24">
    <location>
        <begin position="786"/>
        <end position="804"/>
    </location>
</feature>
<evidence type="ECO:0000256" key="23">
    <source>
        <dbReference type="RuleBase" id="RU000688"/>
    </source>
</evidence>
<keyword evidence="7" id="KW-1003">Cell membrane</keyword>
<comment type="subunit">
    <text evidence="18">Interacts (via C-terminus 330-346 AA) with GRK5; this interaction is promoted by 5-HT (serotonin).</text>
</comment>